<keyword evidence="3" id="KW-1185">Reference proteome</keyword>
<evidence type="ECO:0000313" key="2">
    <source>
        <dbReference type="EMBL" id="VEU79583.1"/>
    </source>
</evidence>
<evidence type="ECO:0000259" key="1">
    <source>
        <dbReference type="PROSITE" id="PS51186"/>
    </source>
</evidence>
<dbReference type="Proteomes" id="UP000289841">
    <property type="component" value="Chromosome"/>
</dbReference>
<feature type="domain" description="N-acetyltransferase" evidence="1">
    <location>
        <begin position="6"/>
        <end position="148"/>
    </location>
</feature>
<protein>
    <submittedName>
        <fullName evidence="2">Putative acyltransferase</fullName>
    </submittedName>
</protein>
<evidence type="ECO:0000313" key="3">
    <source>
        <dbReference type="Proteomes" id="UP000289841"/>
    </source>
</evidence>
<dbReference type="GO" id="GO:0016747">
    <property type="term" value="F:acyltransferase activity, transferring groups other than amino-acyl groups"/>
    <property type="evidence" value="ECO:0007669"/>
    <property type="project" value="InterPro"/>
</dbReference>
<dbReference type="OrthoDB" id="9796171at2"/>
<name>A0A449BB91_HAPAX</name>
<accession>A0A449BB91</accession>
<gene>
    <name evidence="2" type="ORF">NCTC10138_00034</name>
</gene>
<dbReference type="InterPro" id="IPR000182">
    <property type="entry name" value="GNAT_dom"/>
</dbReference>
<dbReference type="RefSeq" id="WP_026390555.1">
    <property type="nucleotide sequence ID" value="NZ_LR215048.1"/>
</dbReference>
<dbReference type="InterPro" id="IPR016181">
    <property type="entry name" value="Acyl_CoA_acyltransferase"/>
</dbReference>
<dbReference type="AlphaFoldDB" id="A0A449BB91"/>
<proteinExistence type="predicted"/>
<dbReference type="Pfam" id="PF13673">
    <property type="entry name" value="Acetyltransf_10"/>
    <property type="match status" value="1"/>
</dbReference>
<reference evidence="2 3" key="1">
    <citation type="submission" date="2019-01" db="EMBL/GenBank/DDBJ databases">
        <authorList>
            <consortium name="Pathogen Informatics"/>
        </authorList>
    </citation>
    <scope>NUCLEOTIDE SEQUENCE [LARGE SCALE GENOMIC DNA]</scope>
    <source>
        <strain evidence="2 3">NCTC10138</strain>
    </source>
</reference>
<dbReference type="Gene3D" id="3.40.630.30">
    <property type="match status" value="1"/>
</dbReference>
<organism evidence="2 3">
    <name type="scientific">Haploplasma axanthum</name>
    <name type="common">Acholeplasma axanthum</name>
    <dbReference type="NCBI Taxonomy" id="29552"/>
    <lineage>
        <taxon>Bacteria</taxon>
        <taxon>Bacillati</taxon>
        <taxon>Mycoplasmatota</taxon>
        <taxon>Mollicutes</taxon>
        <taxon>Acholeplasmatales</taxon>
        <taxon>Acholeplasmataceae</taxon>
        <taxon>Haploplasma</taxon>
    </lineage>
</organism>
<dbReference type="STRING" id="1278311.GCA_000428705_01029"/>
<sequence length="148" mass="17832">MEWKIKKFNDLTNIELYEILRLRSEVFILEQNCNYQDLDRKDYDSYHLFQINENNEFTAYLRILPKGISYNEVSIGRVLTKPSNRKNKSGRMMIETAINFIEKQLGETEIRISAQKYLIKFYESFGFKITSDEYLEDNIPHVEMFYNK</sequence>
<dbReference type="KEGG" id="aaxa:NCTC10138_00034"/>
<dbReference type="PROSITE" id="PS51186">
    <property type="entry name" value="GNAT"/>
    <property type="match status" value="1"/>
</dbReference>
<dbReference type="EMBL" id="LR215048">
    <property type="protein sequence ID" value="VEU79583.1"/>
    <property type="molecule type" value="Genomic_DNA"/>
</dbReference>
<keyword evidence="2" id="KW-0012">Acyltransferase</keyword>
<keyword evidence="2" id="KW-0808">Transferase</keyword>
<dbReference type="SUPFAM" id="SSF55729">
    <property type="entry name" value="Acyl-CoA N-acyltransferases (Nat)"/>
    <property type="match status" value="1"/>
</dbReference>